<evidence type="ECO:0000313" key="7">
    <source>
        <dbReference type="EMBL" id="PIQ73324.1"/>
    </source>
</evidence>
<gene>
    <name evidence="7" type="ORF">COV58_03160</name>
</gene>
<sequence length="151" mass="17052">MVKKIKDIEYYEAVGRRKESSARVRLYIVSKKDKTVTVKSNVIKQGQIMINSKLSEVYFPSTVEQNILAKPLVLTGVEDRFAISILVRGGGKSGQLDAIIHGISRALCLIDDTYRPKLKPEGMLTRDPRVRERRKVGTGGKARRQKQSPKR</sequence>
<proteinExistence type="inferred from homology"/>
<dbReference type="InterPro" id="IPR000754">
    <property type="entry name" value="Ribosomal_uS9"/>
</dbReference>
<feature type="compositionally biased region" description="Basic residues" evidence="6">
    <location>
        <begin position="131"/>
        <end position="151"/>
    </location>
</feature>
<dbReference type="Pfam" id="PF00380">
    <property type="entry name" value="Ribosomal_S9"/>
    <property type="match status" value="1"/>
</dbReference>
<comment type="similarity">
    <text evidence="1 4">Belongs to the universal ribosomal protein uS9 family.</text>
</comment>
<organism evidence="7 8">
    <name type="scientific">Candidatus Roizmanbacteria bacterium CG11_big_fil_rev_8_21_14_0_20_36_8</name>
    <dbReference type="NCBI Taxonomy" id="1974856"/>
    <lineage>
        <taxon>Bacteria</taxon>
        <taxon>Candidatus Roizmaniibacteriota</taxon>
    </lineage>
</organism>
<dbReference type="GO" id="GO:0003735">
    <property type="term" value="F:structural constituent of ribosome"/>
    <property type="evidence" value="ECO:0007669"/>
    <property type="project" value="InterPro"/>
</dbReference>
<accession>A0A2M6ITV7</accession>
<evidence type="ECO:0000313" key="8">
    <source>
        <dbReference type="Proteomes" id="UP000231056"/>
    </source>
</evidence>
<keyword evidence="3 4" id="KW-0687">Ribonucleoprotein</keyword>
<dbReference type="Gene3D" id="3.30.230.10">
    <property type="match status" value="1"/>
</dbReference>
<dbReference type="SUPFAM" id="SSF54211">
    <property type="entry name" value="Ribosomal protein S5 domain 2-like"/>
    <property type="match status" value="1"/>
</dbReference>
<dbReference type="InterPro" id="IPR020574">
    <property type="entry name" value="Ribosomal_uS9_CS"/>
</dbReference>
<dbReference type="EMBL" id="PCVM01000072">
    <property type="protein sequence ID" value="PIQ73324.1"/>
    <property type="molecule type" value="Genomic_DNA"/>
</dbReference>
<dbReference type="Proteomes" id="UP000231056">
    <property type="component" value="Unassembled WGS sequence"/>
</dbReference>
<dbReference type="InterPro" id="IPR023035">
    <property type="entry name" value="Ribosomal_uS9_bac/plastid"/>
</dbReference>
<evidence type="ECO:0000256" key="2">
    <source>
        <dbReference type="ARBA" id="ARBA00022980"/>
    </source>
</evidence>
<name>A0A2M6ITV7_9BACT</name>
<keyword evidence="2 4" id="KW-0689">Ribosomal protein</keyword>
<dbReference type="AlphaFoldDB" id="A0A2M6ITV7"/>
<evidence type="ECO:0000256" key="4">
    <source>
        <dbReference type="RuleBase" id="RU003815"/>
    </source>
</evidence>
<evidence type="ECO:0000256" key="6">
    <source>
        <dbReference type="SAM" id="MobiDB-lite"/>
    </source>
</evidence>
<evidence type="ECO:0000256" key="3">
    <source>
        <dbReference type="ARBA" id="ARBA00023274"/>
    </source>
</evidence>
<reference evidence="7 8" key="1">
    <citation type="submission" date="2017-09" db="EMBL/GenBank/DDBJ databases">
        <title>Depth-based differentiation of microbial function through sediment-hosted aquifers and enrichment of novel symbionts in the deep terrestrial subsurface.</title>
        <authorList>
            <person name="Probst A.J."/>
            <person name="Ladd B."/>
            <person name="Jarett J.K."/>
            <person name="Geller-Mcgrath D.E."/>
            <person name="Sieber C.M."/>
            <person name="Emerson J.B."/>
            <person name="Anantharaman K."/>
            <person name="Thomas B.C."/>
            <person name="Malmstrom R."/>
            <person name="Stieglmeier M."/>
            <person name="Klingl A."/>
            <person name="Woyke T."/>
            <person name="Ryan C.M."/>
            <person name="Banfield J.F."/>
        </authorList>
    </citation>
    <scope>NUCLEOTIDE SEQUENCE [LARGE SCALE GENOMIC DNA]</scope>
    <source>
        <strain evidence="7">CG11_big_fil_rev_8_21_14_0_20_36_8</strain>
    </source>
</reference>
<dbReference type="GO" id="GO:0015935">
    <property type="term" value="C:small ribosomal subunit"/>
    <property type="evidence" value="ECO:0007669"/>
    <property type="project" value="TreeGrafter"/>
</dbReference>
<dbReference type="InterPro" id="IPR014721">
    <property type="entry name" value="Ribsml_uS5_D2-typ_fold_subgr"/>
</dbReference>
<dbReference type="GO" id="GO:0006412">
    <property type="term" value="P:translation"/>
    <property type="evidence" value="ECO:0007669"/>
    <property type="project" value="InterPro"/>
</dbReference>
<dbReference type="PROSITE" id="PS00360">
    <property type="entry name" value="RIBOSOMAL_S9"/>
    <property type="match status" value="1"/>
</dbReference>
<dbReference type="InterPro" id="IPR020568">
    <property type="entry name" value="Ribosomal_Su5_D2-typ_SF"/>
</dbReference>
<feature type="compositionally biased region" description="Basic and acidic residues" evidence="6">
    <location>
        <begin position="120"/>
        <end position="130"/>
    </location>
</feature>
<dbReference type="GO" id="GO:0003723">
    <property type="term" value="F:RNA binding"/>
    <property type="evidence" value="ECO:0007669"/>
    <property type="project" value="TreeGrafter"/>
</dbReference>
<evidence type="ECO:0000256" key="5">
    <source>
        <dbReference type="RuleBase" id="RU003816"/>
    </source>
</evidence>
<dbReference type="GO" id="GO:0005737">
    <property type="term" value="C:cytoplasm"/>
    <property type="evidence" value="ECO:0007669"/>
    <property type="project" value="UniProtKB-ARBA"/>
</dbReference>
<dbReference type="PANTHER" id="PTHR21569:SF1">
    <property type="entry name" value="SMALL RIBOSOMAL SUBUNIT PROTEIN US9M"/>
    <property type="match status" value="1"/>
</dbReference>
<dbReference type="NCBIfam" id="NF001099">
    <property type="entry name" value="PRK00132.1"/>
    <property type="match status" value="1"/>
</dbReference>
<protein>
    <recommendedName>
        <fullName evidence="5">30S ribosomal protein S9</fullName>
    </recommendedName>
</protein>
<dbReference type="PANTHER" id="PTHR21569">
    <property type="entry name" value="RIBOSOMAL PROTEIN S9"/>
    <property type="match status" value="1"/>
</dbReference>
<feature type="region of interest" description="Disordered" evidence="6">
    <location>
        <begin position="120"/>
        <end position="151"/>
    </location>
</feature>
<evidence type="ECO:0000256" key="1">
    <source>
        <dbReference type="ARBA" id="ARBA00005251"/>
    </source>
</evidence>
<comment type="caution">
    <text evidence="7">The sequence shown here is derived from an EMBL/GenBank/DDBJ whole genome shotgun (WGS) entry which is preliminary data.</text>
</comment>